<reference evidence="2 3" key="1">
    <citation type="submission" date="2019-03" db="EMBL/GenBank/DDBJ databases">
        <title>Above-ground endophytic microbial communities from plants in different locations in the United States.</title>
        <authorList>
            <person name="Frank C."/>
        </authorList>
    </citation>
    <scope>NUCLEOTIDE SEQUENCE [LARGE SCALE GENOMIC DNA]</scope>
    <source>
        <strain evidence="2 3">LP_13_YM</strain>
    </source>
</reference>
<gene>
    <name evidence="2" type="ORF">EC912_103179</name>
</gene>
<sequence length="276" mass="29551">MLLAGLAVAAGPGAIRKQIEASMLVTGAIDVAPDGTVSKYVLDRPDRLSPEVVTLIQRSAAIWRFKPVLADGKAVPAHASMSLRLVASRQDDGNYVARVKGAHFGDDVPGETISQKQQRPPEYPRSAIQAGVAASVYLLIHVGRDGRVTDADAEQVNLQAVASDADMRAWRKLFANVSKQAVRDWTFNLPTQGPHVADAGWVARVPIQFRLRKNGVIEDDYGVWQAYVPGPKEAVVWMGPTGGPEDEKNGVADALPDGGVYLVGSGLTLITPLDRS</sequence>
<dbReference type="Gene3D" id="3.30.1150.10">
    <property type="match status" value="1"/>
</dbReference>
<dbReference type="PROSITE" id="PS52015">
    <property type="entry name" value="TONB_CTD"/>
    <property type="match status" value="1"/>
</dbReference>
<dbReference type="SUPFAM" id="SSF74653">
    <property type="entry name" value="TolA/TonB C-terminal domain"/>
    <property type="match status" value="1"/>
</dbReference>
<evidence type="ECO:0000313" key="2">
    <source>
        <dbReference type="EMBL" id="TCV94694.1"/>
    </source>
</evidence>
<accession>A0A4R3YTN2</accession>
<dbReference type="GO" id="GO:0055085">
    <property type="term" value="P:transmembrane transport"/>
    <property type="evidence" value="ECO:0007669"/>
    <property type="project" value="InterPro"/>
</dbReference>
<proteinExistence type="predicted"/>
<protein>
    <submittedName>
        <fullName evidence="2">Outer membrane transport energization protein TonB</fullName>
    </submittedName>
</protein>
<evidence type="ECO:0000259" key="1">
    <source>
        <dbReference type="PROSITE" id="PS52015"/>
    </source>
</evidence>
<dbReference type="AlphaFoldDB" id="A0A4R3YTN2"/>
<comment type="caution">
    <text evidence="2">The sequence shown here is derived from an EMBL/GenBank/DDBJ whole genome shotgun (WGS) entry which is preliminary data.</text>
</comment>
<dbReference type="Proteomes" id="UP000295645">
    <property type="component" value="Unassembled WGS sequence"/>
</dbReference>
<dbReference type="EMBL" id="SMCS01000003">
    <property type="protein sequence ID" value="TCV94694.1"/>
    <property type="molecule type" value="Genomic_DNA"/>
</dbReference>
<feature type="domain" description="TonB C-terminal" evidence="1">
    <location>
        <begin position="108"/>
        <end position="218"/>
    </location>
</feature>
<evidence type="ECO:0000313" key="3">
    <source>
        <dbReference type="Proteomes" id="UP000295645"/>
    </source>
</evidence>
<name>A0A4R3YTN2_9GAMM</name>
<dbReference type="InterPro" id="IPR037682">
    <property type="entry name" value="TonB_C"/>
</dbReference>
<organism evidence="2 3">
    <name type="scientific">Luteibacter rhizovicinus</name>
    <dbReference type="NCBI Taxonomy" id="242606"/>
    <lineage>
        <taxon>Bacteria</taxon>
        <taxon>Pseudomonadati</taxon>
        <taxon>Pseudomonadota</taxon>
        <taxon>Gammaproteobacteria</taxon>
        <taxon>Lysobacterales</taxon>
        <taxon>Rhodanobacteraceae</taxon>
        <taxon>Luteibacter</taxon>
    </lineage>
</organism>
<keyword evidence="3" id="KW-1185">Reference proteome</keyword>